<comment type="caution">
    <text evidence="1">The sequence shown here is derived from an EMBL/GenBank/DDBJ whole genome shotgun (WGS) entry which is preliminary data.</text>
</comment>
<evidence type="ECO:0000313" key="1">
    <source>
        <dbReference type="EMBL" id="KAF7271518.1"/>
    </source>
</evidence>
<protein>
    <submittedName>
        <fullName evidence="1">Uncharacterized protein</fullName>
    </submittedName>
</protein>
<reference evidence="1" key="1">
    <citation type="submission" date="2020-08" db="EMBL/GenBank/DDBJ databases">
        <title>Genome sequencing and assembly of the red palm weevil Rhynchophorus ferrugineus.</title>
        <authorList>
            <person name="Dias G.B."/>
            <person name="Bergman C.M."/>
            <person name="Manee M."/>
        </authorList>
    </citation>
    <scope>NUCLEOTIDE SEQUENCE</scope>
    <source>
        <strain evidence="1">AA-2017</strain>
        <tissue evidence="1">Whole larva</tissue>
    </source>
</reference>
<name>A0A834I2N0_RHYFE</name>
<evidence type="ECO:0000313" key="2">
    <source>
        <dbReference type="Proteomes" id="UP000625711"/>
    </source>
</evidence>
<keyword evidence="2" id="KW-1185">Reference proteome</keyword>
<dbReference type="Proteomes" id="UP000625711">
    <property type="component" value="Unassembled WGS sequence"/>
</dbReference>
<dbReference type="AlphaFoldDB" id="A0A834I2N0"/>
<organism evidence="1 2">
    <name type="scientific">Rhynchophorus ferrugineus</name>
    <name type="common">Red palm weevil</name>
    <name type="synonym">Curculio ferrugineus</name>
    <dbReference type="NCBI Taxonomy" id="354439"/>
    <lineage>
        <taxon>Eukaryota</taxon>
        <taxon>Metazoa</taxon>
        <taxon>Ecdysozoa</taxon>
        <taxon>Arthropoda</taxon>
        <taxon>Hexapoda</taxon>
        <taxon>Insecta</taxon>
        <taxon>Pterygota</taxon>
        <taxon>Neoptera</taxon>
        <taxon>Endopterygota</taxon>
        <taxon>Coleoptera</taxon>
        <taxon>Polyphaga</taxon>
        <taxon>Cucujiformia</taxon>
        <taxon>Curculionidae</taxon>
        <taxon>Dryophthorinae</taxon>
        <taxon>Rhynchophorus</taxon>
    </lineage>
</organism>
<sequence length="83" mass="8874">MISETTGSAAPWCNESSGRLATGVGGAKGFPDALTHRPIANVPTASERPRTRWWLYGPLRHLLAMVCAAGTRLVQSVLIRTVS</sequence>
<dbReference type="EMBL" id="JAACXV010013948">
    <property type="protein sequence ID" value="KAF7271518.1"/>
    <property type="molecule type" value="Genomic_DNA"/>
</dbReference>
<gene>
    <name evidence="1" type="ORF">GWI33_015612</name>
</gene>
<proteinExistence type="predicted"/>
<accession>A0A834I2N0</accession>